<dbReference type="RefSeq" id="WP_160874365.1">
    <property type="nucleotide sequence ID" value="NZ_WUEK01000001.1"/>
</dbReference>
<evidence type="ECO:0000313" key="3">
    <source>
        <dbReference type="Proteomes" id="UP000473325"/>
    </source>
</evidence>
<dbReference type="EMBL" id="WUEK01000001">
    <property type="protein sequence ID" value="MXG88186.1"/>
    <property type="molecule type" value="Genomic_DNA"/>
</dbReference>
<dbReference type="InterPro" id="IPR022742">
    <property type="entry name" value="Hydrolase_4"/>
</dbReference>
<dbReference type="GO" id="GO:0016787">
    <property type="term" value="F:hydrolase activity"/>
    <property type="evidence" value="ECO:0007669"/>
    <property type="project" value="UniProtKB-KW"/>
</dbReference>
<evidence type="ECO:0000313" key="2">
    <source>
        <dbReference type="EMBL" id="MXG88186.1"/>
    </source>
</evidence>
<organism evidence="2 3">
    <name type="scientific">Nocardioides flavescens</name>
    <dbReference type="NCBI Taxonomy" id="2691959"/>
    <lineage>
        <taxon>Bacteria</taxon>
        <taxon>Bacillati</taxon>
        <taxon>Actinomycetota</taxon>
        <taxon>Actinomycetes</taxon>
        <taxon>Propionibacteriales</taxon>
        <taxon>Nocardioidaceae</taxon>
        <taxon>Nocardioides</taxon>
    </lineage>
</organism>
<accession>A0A6L7ERJ8</accession>
<dbReference type="Pfam" id="PF12146">
    <property type="entry name" value="Hydrolase_4"/>
    <property type="match status" value="1"/>
</dbReference>
<gene>
    <name evidence="2" type="ORF">GRQ65_01315</name>
</gene>
<sequence>MSPSLTRLDVAHPRAVVLLLHGGKETSRRPVDARSASWARMAALQRDVSPALHAAGASTWLLRYRTRGWDGGADKVADARWALDEVRSGLGELPVVLLGHSMGARTAVHVADDPAVRGVVALAPWWPLGEPVDAALGVPLRAAHGRRDRITSYAASRAFAARVVAAGGDASVRSMGWAGHYLLSRRRAWNAFATQQVLALLP</sequence>
<reference evidence="2 3" key="1">
    <citation type="submission" date="2019-12" db="EMBL/GenBank/DDBJ databases">
        <authorList>
            <person name="Kun Z."/>
        </authorList>
    </citation>
    <scope>NUCLEOTIDE SEQUENCE [LARGE SCALE GENOMIC DNA]</scope>
    <source>
        <strain evidence="2 3">YIM 123512</strain>
    </source>
</reference>
<evidence type="ECO:0000259" key="1">
    <source>
        <dbReference type="Pfam" id="PF12146"/>
    </source>
</evidence>
<comment type="caution">
    <text evidence="2">The sequence shown here is derived from an EMBL/GenBank/DDBJ whole genome shotgun (WGS) entry which is preliminary data.</text>
</comment>
<dbReference type="AlphaFoldDB" id="A0A6L7ERJ8"/>
<keyword evidence="3" id="KW-1185">Reference proteome</keyword>
<keyword evidence="2" id="KW-0378">Hydrolase</keyword>
<dbReference type="SUPFAM" id="SSF53474">
    <property type="entry name" value="alpha/beta-Hydrolases"/>
    <property type="match status" value="1"/>
</dbReference>
<dbReference type="InterPro" id="IPR029058">
    <property type="entry name" value="AB_hydrolase_fold"/>
</dbReference>
<name>A0A6L7ERJ8_9ACTN</name>
<dbReference type="Proteomes" id="UP000473325">
    <property type="component" value="Unassembled WGS sequence"/>
</dbReference>
<feature type="domain" description="Serine aminopeptidase S33" evidence="1">
    <location>
        <begin position="12"/>
        <end position="128"/>
    </location>
</feature>
<dbReference type="Gene3D" id="3.40.50.1820">
    <property type="entry name" value="alpha/beta hydrolase"/>
    <property type="match status" value="1"/>
</dbReference>
<proteinExistence type="predicted"/>
<protein>
    <submittedName>
        <fullName evidence="2">Alpha/beta fold hydrolase</fullName>
    </submittedName>
</protein>